<name>A0A560C0L9_AZOBR</name>
<protein>
    <submittedName>
        <fullName evidence="1">Uncharacterized protein</fullName>
    </submittedName>
</protein>
<comment type="caution">
    <text evidence="1">The sequence shown here is derived from an EMBL/GenBank/DDBJ whole genome shotgun (WGS) entry which is preliminary data.</text>
</comment>
<dbReference type="AlphaFoldDB" id="A0A560C0L9"/>
<dbReference type="EMBL" id="VITH01000013">
    <property type="protein sequence ID" value="TWA78408.1"/>
    <property type="molecule type" value="Genomic_DNA"/>
</dbReference>
<reference evidence="1 2" key="1">
    <citation type="submission" date="2019-06" db="EMBL/GenBank/DDBJ databases">
        <title>Genomic Encyclopedia of Type Strains, Phase IV (KMG-V): Genome sequencing to study the core and pangenomes of soil and plant-associated prokaryotes.</title>
        <authorList>
            <person name="Whitman W."/>
        </authorList>
    </citation>
    <scope>NUCLEOTIDE SEQUENCE [LARGE SCALE GENOMIC DNA]</scope>
    <source>
        <strain evidence="1 2">BR 11650</strain>
    </source>
</reference>
<sequence length="123" mass="13251">MPNPIDGSFDFQGVGRGFFRAAFAATLVGRLWGQISSRAVERDRDLFQRLGLRVATEEQVALECAALARDLVGVPGVAGPGNPILMGAFEDAWARSAGGTLVPRMEAVHTAIRGLIDDLCRRR</sequence>
<evidence type="ECO:0000313" key="1">
    <source>
        <dbReference type="EMBL" id="TWA78408.1"/>
    </source>
</evidence>
<organism evidence="1 2">
    <name type="scientific">Azospirillum brasilense</name>
    <dbReference type="NCBI Taxonomy" id="192"/>
    <lineage>
        <taxon>Bacteria</taxon>
        <taxon>Pseudomonadati</taxon>
        <taxon>Pseudomonadota</taxon>
        <taxon>Alphaproteobacteria</taxon>
        <taxon>Rhodospirillales</taxon>
        <taxon>Azospirillaceae</taxon>
        <taxon>Azospirillum</taxon>
    </lineage>
</organism>
<accession>A0A560C0L9</accession>
<evidence type="ECO:0000313" key="2">
    <source>
        <dbReference type="Proteomes" id="UP000318529"/>
    </source>
</evidence>
<proteinExistence type="predicted"/>
<dbReference type="Proteomes" id="UP000318529">
    <property type="component" value="Unassembled WGS sequence"/>
</dbReference>
<gene>
    <name evidence="1" type="ORF">FBZ83_113121</name>
</gene>